<evidence type="ECO:0000256" key="4">
    <source>
        <dbReference type="ARBA" id="ARBA00022692"/>
    </source>
</evidence>
<evidence type="ECO:0000256" key="10">
    <source>
        <dbReference type="SAM" id="Phobius"/>
    </source>
</evidence>
<comment type="subcellular location">
    <subcellularLocation>
        <location evidence="1">Membrane</location>
        <topology evidence="1">Multi-pass membrane protein</topology>
    </subcellularLocation>
</comment>
<comment type="similarity">
    <text evidence="2 8">Belongs to the major facilitator superfamily. Sugar transporter (TC 2.A.1.1) family.</text>
</comment>
<evidence type="ECO:0000256" key="1">
    <source>
        <dbReference type="ARBA" id="ARBA00004141"/>
    </source>
</evidence>
<feature type="transmembrane region" description="Helical" evidence="10">
    <location>
        <begin position="423"/>
        <end position="448"/>
    </location>
</feature>
<feature type="transmembrane region" description="Helical" evidence="10">
    <location>
        <begin position="360"/>
        <end position="378"/>
    </location>
</feature>
<feature type="transmembrane region" description="Helical" evidence="10">
    <location>
        <begin position="172"/>
        <end position="190"/>
    </location>
</feature>
<feature type="region of interest" description="Disordered" evidence="9">
    <location>
        <begin position="1"/>
        <end position="27"/>
    </location>
</feature>
<evidence type="ECO:0000256" key="3">
    <source>
        <dbReference type="ARBA" id="ARBA00022448"/>
    </source>
</evidence>
<evidence type="ECO:0000256" key="6">
    <source>
        <dbReference type="ARBA" id="ARBA00023136"/>
    </source>
</evidence>
<dbReference type="InterPro" id="IPR005828">
    <property type="entry name" value="MFS_sugar_transport-like"/>
</dbReference>
<keyword evidence="5 10" id="KW-1133">Transmembrane helix</keyword>
<feature type="transmembrane region" description="Helical" evidence="10">
    <location>
        <begin position="324"/>
        <end position="348"/>
    </location>
</feature>
<comment type="caution">
    <text evidence="12">The sequence shown here is derived from an EMBL/GenBank/DDBJ whole genome shotgun (WGS) entry which is preliminary data.</text>
</comment>
<feature type="transmembrane region" description="Helical" evidence="10">
    <location>
        <begin position="62"/>
        <end position="80"/>
    </location>
</feature>
<keyword evidence="6 10" id="KW-0472">Membrane</keyword>
<keyword evidence="3 8" id="KW-0813">Transport</keyword>
<feature type="transmembrane region" description="Helical" evidence="10">
    <location>
        <begin position="460"/>
        <end position="481"/>
    </location>
</feature>
<sequence length="556" mass="60471">MSTLTAEKDLKAQQIENGKGSSPHPNEHDVLERAKIIEVSNADYALALSTGPQLSPTSPKSLQLFAILLVSFMGSLSNGFDGSVMSAVNGMHQYLRYFNLDGENAGGGVGTPSALIFGIYSIGTIVGVTVAGPVADRFGRRAGMFLGSLIIIVGAIVVTVAKNIPYLLGGRFVLGFGVAISTTAAPAYVVEMSPPQWRGRLTGLYNTFYYSGSILCTGITIATGRLESTTSWRAPLAIQIAPAGILVLFAFILPESPRWLISVGRKEEARRILARYHGDGDESAPLVLLEWKEYEETVKLDASDKRWWDYSELVNTRNAKYRTFMMLLMGFFGQWSGNGLGYFLTILFSNAGVQTQERRLVLNFANTIISAGGALIGTSLTDKVGRRTMWFWGTLACSGMLAVVTGCTAKWGADGANPKGSNAAIAFIFLFGFVYSLTYTPLQALYPAECLNYNTRAKGMAVYAFAVSCASFVNTYAGPIALGNIQWRYYIVYVGWDLFECVVIWFCAIETKGRTLEELNEIFEDPHPVRASIAKQKIALIEKAGTTQIQAMPADV</sequence>
<dbReference type="InterPro" id="IPR005829">
    <property type="entry name" value="Sugar_transporter_CS"/>
</dbReference>
<dbReference type="PANTHER" id="PTHR48022:SF79">
    <property type="entry name" value="LACTOSE PERMEASE, PUTATIVE (AFU_ORTHOLOGUE AFUA_6G01860)-RELATED"/>
    <property type="match status" value="1"/>
</dbReference>
<dbReference type="FunFam" id="1.20.1250.20:FF:000134">
    <property type="entry name" value="MFS sugar transporter protein"/>
    <property type="match status" value="1"/>
</dbReference>
<dbReference type="InterPro" id="IPR050360">
    <property type="entry name" value="MFS_Sugar_Transporters"/>
</dbReference>
<keyword evidence="13" id="KW-1185">Reference proteome</keyword>
<feature type="domain" description="Major facilitator superfamily (MFS) profile" evidence="11">
    <location>
        <begin position="67"/>
        <end position="512"/>
    </location>
</feature>
<feature type="compositionally biased region" description="Polar residues" evidence="9">
    <location>
        <begin position="14"/>
        <end position="24"/>
    </location>
</feature>
<feature type="compositionally biased region" description="Basic and acidic residues" evidence="9">
    <location>
        <begin position="1"/>
        <end position="11"/>
    </location>
</feature>
<dbReference type="NCBIfam" id="TIGR00879">
    <property type="entry name" value="SP"/>
    <property type="match status" value="1"/>
</dbReference>
<dbReference type="GO" id="GO:0005351">
    <property type="term" value="F:carbohydrate:proton symporter activity"/>
    <property type="evidence" value="ECO:0007669"/>
    <property type="project" value="TreeGrafter"/>
</dbReference>
<evidence type="ECO:0000256" key="2">
    <source>
        <dbReference type="ARBA" id="ARBA00010992"/>
    </source>
</evidence>
<organism evidence="12 13">
    <name type="scientific">Collybia nuda</name>
    <dbReference type="NCBI Taxonomy" id="64659"/>
    <lineage>
        <taxon>Eukaryota</taxon>
        <taxon>Fungi</taxon>
        <taxon>Dikarya</taxon>
        <taxon>Basidiomycota</taxon>
        <taxon>Agaricomycotina</taxon>
        <taxon>Agaricomycetes</taxon>
        <taxon>Agaricomycetidae</taxon>
        <taxon>Agaricales</taxon>
        <taxon>Tricholomatineae</taxon>
        <taxon>Clitocybaceae</taxon>
        <taxon>Collybia</taxon>
    </lineage>
</organism>
<dbReference type="PANTHER" id="PTHR48022">
    <property type="entry name" value="PLASTIDIC GLUCOSE TRANSPORTER 4"/>
    <property type="match status" value="1"/>
</dbReference>
<proteinExistence type="inferred from homology"/>
<dbReference type="PROSITE" id="PS50850">
    <property type="entry name" value="MFS"/>
    <property type="match status" value="1"/>
</dbReference>
<dbReference type="AlphaFoldDB" id="A0A9P6C8F9"/>
<evidence type="ECO:0000256" key="9">
    <source>
        <dbReference type="SAM" id="MobiDB-lite"/>
    </source>
</evidence>
<dbReference type="PROSITE" id="PS00216">
    <property type="entry name" value="SUGAR_TRANSPORT_1"/>
    <property type="match status" value="1"/>
</dbReference>
<dbReference type="Pfam" id="PF00083">
    <property type="entry name" value="Sugar_tr"/>
    <property type="match status" value="1"/>
</dbReference>
<dbReference type="OrthoDB" id="6133115at2759"/>
<feature type="transmembrane region" description="Helical" evidence="10">
    <location>
        <begin position="390"/>
        <end position="411"/>
    </location>
</feature>
<feature type="transmembrane region" description="Helical" evidence="10">
    <location>
        <begin position="114"/>
        <end position="135"/>
    </location>
</feature>
<evidence type="ECO:0000313" key="12">
    <source>
        <dbReference type="EMBL" id="KAF9455932.1"/>
    </source>
</evidence>
<dbReference type="EMBL" id="MU150489">
    <property type="protein sequence ID" value="KAF9455932.1"/>
    <property type="molecule type" value="Genomic_DNA"/>
</dbReference>
<comment type="catalytic activity">
    <reaction evidence="7">
        <text>myo-inositol(out) + H(+)(out) = myo-inositol(in) + H(+)(in)</text>
        <dbReference type="Rhea" id="RHEA:60364"/>
        <dbReference type="ChEBI" id="CHEBI:15378"/>
        <dbReference type="ChEBI" id="CHEBI:17268"/>
    </reaction>
</comment>
<dbReference type="Proteomes" id="UP000807353">
    <property type="component" value="Unassembled WGS sequence"/>
</dbReference>
<evidence type="ECO:0000256" key="8">
    <source>
        <dbReference type="RuleBase" id="RU003346"/>
    </source>
</evidence>
<reference evidence="12" key="1">
    <citation type="submission" date="2020-11" db="EMBL/GenBank/DDBJ databases">
        <authorList>
            <consortium name="DOE Joint Genome Institute"/>
            <person name="Ahrendt S."/>
            <person name="Riley R."/>
            <person name="Andreopoulos W."/>
            <person name="Labutti K."/>
            <person name="Pangilinan J."/>
            <person name="Ruiz-Duenas F.J."/>
            <person name="Barrasa J.M."/>
            <person name="Sanchez-Garcia M."/>
            <person name="Camarero S."/>
            <person name="Miyauchi S."/>
            <person name="Serrano A."/>
            <person name="Linde D."/>
            <person name="Babiker R."/>
            <person name="Drula E."/>
            <person name="Ayuso-Fernandez I."/>
            <person name="Pacheco R."/>
            <person name="Padilla G."/>
            <person name="Ferreira P."/>
            <person name="Barriuso J."/>
            <person name="Kellner H."/>
            <person name="Castanera R."/>
            <person name="Alfaro M."/>
            <person name="Ramirez L."/>
            <person name="Pisabarro A.G."/>
            <person name="Kuo A."/>
            <person name="Tritt A."/>
            <person name="Lipzen A."/>
            <person name="He G."/>
            <person name="Yan M."/>
            <person name="Ng V."/>
            <person name="Cullen D."/>
            <person name="Martin F."/>
            <person name="Rosso M.-N."/>
            <person name="Henrissat B."/>
            <person name="Hibbett D."/>
            <person name="Martinez A.T."/>
            <person name="Grigoriev I.V."/>
        </authorList>
    </citation>
    <scope>NUCLEOTIDE SEQUENCE</scope>
    <source>
        <strain evidence="12">CBS 247.69</strain>
    </source>
</reference>
<gene>
    <name evidence="12" type="ORF">BDZ94DRAFT_1276893</name>
</gene>
<keyword evidence="4 10" id="KW-0812">Transmembrane</keyword>
<evidence type="ECO:0000259" key="11">
    <source>
        <dbReference type="PROSITE" id="PS50850"/>
    </source>
</evidence>
<protein>
    <submittedName>
        <fullName evidence="12">General substrate transporter</fullName>
    </submittedName>
</protein>
<dbReference type="SUPFAM" id="SSF103473">
    <property type="entry name" value="MFS general substrate transporter"/>
    <property type="match status" value="1"/>
</dbReference>
<dbReference type="InterPro" id="IPR003663">
    <property type="entry name" value="Sugar/inositol_transpt"/>
</dbReference>
<dbReference type="Gene3D" id="1.20.1250.20">
    <property type="entry name" value="MFS general substrate transporter like domains"/>
    <property type="match status" value="1"/>
</dbReference>
<feature type="transmembrane region" description="Helical" evidence="10">
    <location>
        <begin position="234"/>
        <end position="253"/>
    </location>
</feature>
<dbReference type="GO" id="GO:0016020">
    <property type="term" value="C:membrane"/>
    <property type="evidence" value="ECO:0007669"/>
    <property type="project" value="UniProtKB-SubCell"/>
</dbReference>
<feature type="transmembrane region" description="Helical" evidence="10">
    <location>
        <begin position="202"/>
        <end position="222"/>
    </location>
</feature>
<evidence type="ECO:0000256" key="5">
    <source>
        <dbReference type="ARBA" id="ARBA00022989"/>
    </source>
</evidence>
<name>A0A9P6C8F9_9AGAR</name>
<accession>A0A9P6C8F9</accession>
<dbReference type="InterPro" id="IPR020846">
    <property type="entry name" value="MFS_dom"/>
</dbReference>
<evidence type="ECO:0000256" key="7">
    <source>
        <dbReference type="ARBA" id="ARBA00049119"/>
    </source>
</evidence>
<dbReference type="InterPro" id="IPR036259">
    <property type="entry name" value="MFS_trans_sf"/>
</dbReference>
<feature type="transmembrane region" description="Helical" evidence="10">
    <location>
        <begin position="487"/>
        <end position="509"/>
    </location>
</feature>
<evidence type="ECO:0000313" key="13">
    <source>
        <dbReference type="Proteomes" id="UP000807353"/>
    </source>
</evidence>
<feature type="transmembrane region" description="Helical" evidence="10">
    <location>
        <begin position="142"/>
        <end position="160"/>
    </location>
</feature>